<sequence length="397" mass="45265">MELCDSKVRDGISGLPDEILCNILSLVPSKKEAIRTSVLSRRWRNVWKQCRSFNFDGSIITYEHLTTPNDLGTFDMSRGEVEEKINSVIQSYEGFSIGELRISFDFDKNSQSYIDKWIEIALTKKVKKLELDFTPPPFSFLNPHLDLYYPFPQQGFSNFVTCLSLTYLGINAETLGCIFSNFPMLEILQISGSPWLRNARVSSSSSLRLKHLEILDCHRIRSIKVIAPNLGYFSYSGAAKKVRFDIRNAPKLHQLHLGMSLNYATPQPQAFLQLANVLQDQLVTLTLRMNISKNEVNSGLNNAMARSELVEVYLSLPMVLVYQQRTKVINGKPNKYLKEVEIGEFWGTMEEAEIVTYLLKSAIMLEKIVIVAKKDQKLAHQLVEKYACSSQIQTLIF</sequence>
<dbReference type="SUPFAM" id="SSF52047">
    <property type="entry name" value="RNI-like"/>
    <property type="match status" value="1"/>
</dbReference>
<gene>
    <name evidence="2" type="ORF">CCACVL1_09517</name>
</gene>
<organism evidence="2 3">
    <name type="scientific">Corchorus capsularis</name>
    <name type="common">Jute</name>
    <dbReference type="NCBI Taxonomy" id="210143"/>
    <lineage>
        <taxon>Eukaryota</taxon>
        <taxon>Viridiplantae</taxon>
        <taxon>Streptophyta</taxon>
        <taxon>Embryophyta</taxon>
        <taxon>Tracheophyta</taxon>
        <taxon>Spermatophyta</taxon>
        <taxon>Magnoliopsida</taxon>
        <taxon>eudicotyledons</taxon>
        <taxon>Gunneridae</taxon>
        <taxon>Pentapetalae</taxon>
        <taxon>rosids</taxon>
        <taxon>malvids</taxon>
        <taxon>Malvales</taxon>
        <taxon>Malvaceae</taxon>
        <taxon>Grewioideae</taxon>
        <taxon>Apeibeae</taxon>
        <taxon>Corchorus</taxon>
    </lineage>
</organism>
<comment type="caution">
    <text evidence="2">The sequence shown here is derived from an EMBL/GenBank/DDBJ whole genome shotgun (WGS) entry which is preliminary data.</text>
</comment>
<dbReference type="Pfam" id="PF23622">
    <property type="entry name" value="LRR_At1g61320_AtMIF1"/>
    <property type="match status" value="1"/>
</dbReference>
<dbReference type="OrthoDB" id="613853at2759"/>
<dbReference type="InterPro" id="IPR032675">
    <property type="entry name" value="LRR_dom_sf"/>
</dbReference>
<keyword evidence="3" id="KW-1185">Reference proteome</keyword>
<dbReference type="InterPro" id="IPR053772">
    <property type="entry name" value="At1g61320/At1g61330-like"/>
</dbReference>
<dbReference type="Gene3D" id="1.20.1280.50">
    <property type="match status" value="1"/>
</dbReference>
<dbReference type="PANTHER" id="PTHR34145:SF68">
    <property type="entry name" value="FBD DOMAIN-CONTAINING PROTEIN"/>
    <property type="match status" value="1"/>
</dbReference>
<name>A0A1R3IVV1_COCAP</name>
<dbReference type="Pfam" id="PF08387">
    <property type="entry name" value="FBD"/>
    <property type="match status" value="1"/>
</dbReference>
<dbReference type="InterPro" id="IPR055357">
    <property type="entry name" value="LRR_At1g61320_AtMIF1"/>
</dbReference>
<evidence type="ECO:0000313" key="2">
    <source>
        <dbReference type="EMBL" id="OMO86711.1"/>
    </source>
</evidence>
<dbReference type="Proteomes" id="UP000188268">
    <property type="component" value="Unassembled WGS sequence"/>
</dbReference>
<dbReference type="InterPro" id="IPR001810">
    <property type="entry name" value="F-box_dom"/>
</dbReference>
<evidence type="ECO:0000259" key="1">
    <source>
        <dbReference type="SMART" id="SM00256"/>
    </source>
</evidence>
<dbReference type="CDD" id="cd22160">
    <property type="entry name" value="F-box_AtFBL13-like"/>
    <property type="match status" value="1"/>
</dbReference>
<protein>
    <recommendedName>
        <fullName evidence="1">F-box domain-containing protein</fullName>
    </recommendedName>
</protein>
<dbReference type="InterPro" id="IPR053781">
    <property type="entry name" value="F-box_AtFBL13-like"/>
</dbReference>
<dbReference type="SMART" id="SM00256">
    <property type="entry name" value="FBOX"/>
    <property type="match status" value="1"/>
</dbReference>
<reference evidence="2 3" key="1">
    <citation type="submission" date="2013-09" db="EMBL/GenBank/DDBJ databases">
        <title>Corchorus capsularis genome sequencing.</title>
        <authorList>
            <person name="Alam M."/>
            <person name="Haque M.S."/>
            <person name="Islam M.S."/>
            <person name="Emdad E.M."/>
            <person name="Islam M.M."/>
            <person name="Ahmed B."/>
            <person name="Halim A."/>
            <person name="Hossen Q.M.M."/>
            <person name="Hossain M.Z."/>
            <person name="Ahmed R."/>
            <person name="Khan M.M."/>
            <person name="Islam R."/>
            <person name="Rashid M.M."/>
            <person name="Khan S.A."/>
            <person name="Rahman M.S."/>
            <person name="Alam M."/>
        </authorList>
    </citation>
    <scope>NUCLEOTIDE SEQUENCE [LARGE SCALE GENOMIC DNA]</scope>
    <source>
        <strain evidence="3">cv. CVL-1</strain>
        <tissue evidence="2">Whole seedling</tissue>
    </source>
</reference>
<proteinExistence type="predicted"/>
<dbReference type="InterPro" id="IPR006566">
    <property type="entry name" value="FBD"/>
</dbReference>
<dbReference type="AlphaFoldDB" id="A0A1R3IVV1"/>
<accession>A0A1R3IVV1</accession>
<dbReference type="SUPFAM" id="SSF81383">
    <property type="entry name" value="F-box domain"/>
    <property type="match status" value="1"/>
</dbReference>
<dbReference type="InterPro" id="IPR036047">
    <property type="entry name" value="F-box-like_dom_sf"/>
</dbReference>
<dbReference type="Gene3D" id="3.80.10.10">
    <property type="entry name" value="Ribonuclease Inhibitor"/>
    <property type="match status" value="1"/>
</dbReference>
<dbReference type="PANTHER" id="PTHR34145">
    <property type="entry name" value="OS02G0105600 PROTEIN"/>
    <property type="match status" value="1"/>
</dbReference>
<dbReference type="EMBL" id="AWWV01009408">
    <property type="protein sequence ID" value="OMO86711.1"/>
    <property type="molecule type" value="Genomic_DNA"/>
</dbReference>
<dbReference type="Pfam" id="PF00646">
    <property type="entry name" value="F-box"/>
    <property type="match status" value="1"/>
</dbReference>
<dbReference type="Gramene" id="OMO86711">
    <property type="protein sequence ID" value="OMO86711"/>
    <property type="gene ID" value="CCACVL1_09517"/>
</dbReference>
<dbReference type="OMA" id="EDQHGQM"/>
<evidence type="ECO:0000313" key="3">
    <source>
        <dbReference type="Proteomes" id="UP000188268"/>
    </source>
</evidence>
<dbReference type="STRING" id="210143.A0A1R3IVV1"/>
<feature type="domain" description="F-box" evidence="1">
    <location>
        <begin position="15"/>
        <end position="56"/>
    </location>
</feature>